<sequence>MKHVILSGVALLLPQLHAASFEEPQLLKTAEGTLSVESPGYACPSLADVDGDGKKDLVVGQFRGGKIQVFKGQEGGKYAAGAWLQAGGKEASVPGVW</sequence>
<proteinExistence type="predicted"/>
<dbReference type="InterPro" id="IPR028994">
    <property type="entry name" value="Integrin_alpha_N"/>
</dbReference>
<dbReference type="EMBL" id="BAABRL010000001">
    <property type="protein sequence ID" value="GAA5493916.1"/>
    <property type="molecule type" value="Genomic_DNA"/>
</dbReference>
<name>A0ABP9UTW3_9BACT</name>
<keyword evidence="3" id="KW-1185">Reference proteome</keyword>
<evidence type="ECO:0000313" key="3">
    <source>
        <dbReference type="Proteomes" id="UP001424741"/>
    </source>
</evidence>
<dbReference type="Gene3D" id="2.130.10.130">
    <property type="entry name" value="Integrin alpha, N-terminal"/>
    <property type="match status" value="1"/>
</dbReference>
<gene>
    <name evidence="2" type="ORF">Rhal01_00068</name>
</gene>
<accession>A0ABP9UTW3</accession>
<feature type="chain" id="PRO_5046811206" description="VCBS repeat-containing protein" evidence="1">
    <location>
        <begin position="19"/>
        <end position="97"/>
    </location>
</feature>
<dbReference type="Proteomes" id="UP001424741">
    <property type="component" value="Unassembled WGS sequence"/>
</dbReference>
<dbReference type="RefSeq" id="WP_346186989.1">
    <property type="nucleotide sequence ID" value="NZ_BAABRL010000001.1"/>
</dbReference>
<evidence type="ECO:0008006" key="4">
    <source>
        <dbReference type="Google" id="ProtNLM"/>
    </source>
</evidence>
<reference evidence="2 3" key="1">
    <citation type="submission" date="2024-02" db="EMBL/GenBank/DDBJ databases">
        <title>Rubritalea halochordaticola NBRC 107102.</title>
        <authorList>
            <person name="Ichikawa N."/>
            <person name="Katano-Makiyama Y."/>
            <person name="Hidaka K."/>
        </authorList>
    </citation>
    <scope>NUCLEOTIDE SEQUENCE [LARGE SCALE GENOMIC DNA]</scope>
    <source>
        <strain evidence="2 3">NBRC 107102</strain>
    </source>
</reference>
<dbReference type="SUPFAM" id="SSF69318">
    <property type="entry name" value="Integrin alpha N-terminal domain"/>
    <property type="match status" value="1"/>
</dbReference>
<keyword evidence="1" id="KW-0732">Signal</keyword>
<comment type="caution">
    <text evidence="2">The sequence shown here is derived from an EMBL/GenBank/DDBJ whole genome shotgun (WGS) entry which is preliminary data.</text>
</comment>
<protein>
    <recommendedName>
        <fullName evidence="4">VCBS repeat-containing protein</fullName>
    </recommendedName>
</protein>
<feature type="signal peptide" evidence="1">
    <location>
        <begin position="1"/>
        <end position="18"/>
    </location>
</feature>
<evidence type="ECO:0000256" key="1">
    <source>
        <dbReference type="SAM" id="SignalP"/>
    </source>
</evidence>
<organism evidence="2 3">
    <name type="scientific">Rubritalea halochordaticola</name>
    <dbReference type="NCBI Taxonomy" id="714537"/>
    <lineage>
        <taxon>Bacteria</taxon>
        <taxon>Pseudomonadati</taxon>
        <taxon>Verrucomicrobiota</taxon>
        <taxon>Verrucomicrobiia</taxon>
        <taxon>Verrucomicrobiales</taxon>
        <taxon>Rubritaleaceae</taxon>
        <taxon>Rubritalea</taxon>
    </lineage>
</organism>
<evidence type="ECO:0000313" key="2">
    <source>
        <dbReference type="EMBL" id="GAA5493916.1"/>
    </source>
</evidence>